<evidence type="ECO:0000256" key="2">
    <source>
        <dbReference type="ARBA" id="ARBA00022448"/>
    </source>
</evidence>
<accession>A0A412AZZ1</accession>
<keyword evidence="5 7" id="KW-1133">Transmembrane helix</keyword>
<dbReference type="PROSITE" id="PS50928">
    <property type="entry name" value="ABC_TM1"/>
    <property type="match status" value="1"/>
</dbReference>
<evidence type="ECO:0000256" key="6">
    <source>
        <dbReference type="ARBA" id="ARBA00023136"/>
    </source>
</evidence>
<evidence type="ECO:0000256" key="1">
    <source>
        <dbReference type="ARBA" id="ARBA00004651"/>
    </source>
</evidence>
<keyword evidence="4 7" id="KW-0812">Transmembrane</keyword>
<evidence type="ECO:0000256" key="3">
    <source>
        <dbReference type="ARBA" id="ARBA00022475"/>
    </source>
</evidence>
<organism evidence="9 10">
    <name type="scientific">[Clostridium] leptum</name>
    <dbReference type="NCBI Taxonomy" id="1535"/>
    <lineage>
        <taxon>Bacteria</taxon>
        <taxon>Bacillati</taxon>
        <taxon>Bacillota</taxon>
        <taxon>Clostridia</taxon>
        <taxon>Eubacteriales</taxon>
        <taxon>Oscillospiraceae</taxon>
        <taxon>Oscillospiraceae incertae sedis</taxon>
    </lineage>
</organism>
<evidence type="ECO:0000256" key="5">
    <source>
        <dbReference type="ARBA" id="ARBA00022989"/>
    </source>
</evidence>
<dbReference type="Pfam" id="PF00528">
    <property type="entry name" value="BPD_transp_1"/>
    <property type="match status" value="1"/>
</dbReference>
<dbReference type="AlphaFoldDB" id="A0A412AZZ1"/>
<evidence type="ECO:0000313" key="9">
    <source>
        <dbReference type="EMBL" id="RGQ43095.1"/>
    </source>
</evidence>
<sequence length="277" mass="31076">MKKSKITTALVWILTIFTCLIILWPVYWIVKSSFTQADKLYQMPIEYLPINLTLDSYSTLFTAKDFTKYVGDTLIVTVSTLVVSVFFCALAAYGFSRNKSKGLNAAFGFLLFSTMIPGTVTVLPLMQMWRGLGLTDSYSGTVILYVSLVIPFSTIMYSTYIRQIPSSLEEAAMIDGTTMLGAFFRIIFPLLKPIIATLGIINFISCINEFFTPLMFTSKNVKMLSTMMNTVPRVNQYQLPWDTISAAGCLMLLPVIIFVTLFEKNIMEGLMLGSIKQ</sequence>
<reference evidence="9 10" key="1">
    <citation type="submission" date="2018-08" db="EMBL/GenBank/DDBJ databases">
        <title>A genome reference for cultivated species of the human gut microbiota.</title>
        <authorList>
            <person name="Zou Y."/>
            <person name="Xue W."/>
            <person name="Luo G."/>
        </authorList>
    </citation>
    <scope>NUCLEOTIDE SEQUENCE [LARGE SCALE GENOMIC DNA]</scope>
    <source>
        <strain evidence="9 10">AF28-26</strain>
    </source>
</reference>
<dbReference type="EMBL" id="QRTC01000008">
    <property type="protein sequence ID" value="RGQ43095.1"/>
    <property type="molecule type" value="Genomic_DNA"/>
</dbReference>
<keyword evidence="3" id="KW-1003">Cell membrane</keyword>
<name>A0A412AZZ1_9FIRM</name>
<gene>
    <name evidence="9" type="ORF">DWY99_03650</name>
</gene>
<dbReference type="InterPro" id="IPR050901">
    <property type="entry name" value="BP-dep_ABC_trans_perm"/>
</dbReference>
<feature type="domain" description="ABC transmembrane type-1" evidence="8">
    <location>
        <begin position="70"/>
        <end position="262"/>
    </location>
</feature>
<dbReference type="InterPro" id="IPR035906">
    <property type="entry name" value="MetI-like_sf"/>
</dbReference>
<keyword evidence="6 7" id="KW-0472">Membrane</keyword>
<dbReference type="Gene3D" id="1.10.3720.10">
    <property type="entry name" value="MetI-like"/>
    <property type="match status" value="1"/>
</dbReference>
<dbReference type="CDD" id="cd06261">
    <property type="entry name" value="TM_PBP2"/>
    <property type="match status" value="1"/>
</dbReference>
<feature type="transmembrane region" description="Helical" evidence="7">
    <location>
        <begin position="9"/>
        <end position="30"/>
    </location>
</feature>
<dbReference type="PANTHER" id="PTHR32243:SF24">
    <property type="entry name" value="DIACETYLCHITOBIOSE UPTAKE SYSTEM PERMEASE PROTEIN NGCG"/>
    <property type="match status" value="1"/>
</dbReference>
<evidence type="ECO:0000313" key="10">
    <source>
        <dbReference type="Proteomes" id="UP000284751"/>
    </source>
</evidence>
<evidence type="ECO:0000259" key="8">
    <source>
        <dbReference type="PROSITE" id="PS50928"/>
    </source>
</evidence>
<feature type="transmembrane region" description="Helical" evidence="7">
    <location>
        <begin position="239"/>
        <end position="262"/>
    </location>
</feature>
<evidence type="ECO:0000256" key="7">
    <source>
        <dbReference type="RuleBase" id="RU363032"/>
    </source>
</evidence>
<feature type="transmembrane region" description="Helical" evidence="7">
    <location>
        <begin position="107"/>
        <end position="126"/>
    </location>
</feature>
<feature type="transmembrane region" description="Helical" evidence="7">
    <location>
        <begin position="138"/>
        <end position="159"/>
    </location>
</feature>
<dbReference type="Proteomes" id="UP000284751">
    <property type="component" value="Unassembled WGS sequence"/>
</dbReference>
<dbReference type="GO" id="GO:0055085">
    <property type="term" value="P:transmembrane transport"/>
    <property type="evidence" value="ECO:0007669"/>
    <property type="project" value="InterPro"/>
</dbReference>
<proteinExistence type="inferred from homology"/>
<protein>
    <submittedName>
        <fullName evidence="9">Carbohydrate ABC transporter permease</fullName>
    </submittedName>
</protein>
<dbReference type="PANTHER" id="PTHR32243">
    <property type="entry name" value="MALTOSE TRANSPORT SYSTEM PERMEASE-RELATED"/>
    <property type="match status" value="1"/>
</dbReference>
<keyword evidence="2 7" id="KW-0813">Transport</keyword>
<comment type="subcellular location">
    <subcellularLocation>
        <location evidence="1 7">Cell membrane</location>
        <topology evidence="1 7">Multi-pass membrane protein</topology>
    </subcellularLocation>
</comment>
<evidence type="ECO:0000256" key="4">
    <source>
        <dbReference type="ARBA" id="ARBA00022692"/>
    </source>
</evidence>
<dbReference type="GO" id="GO:0005886">
    <property type="term" value="C:plasma membrane"/>
    <property type="evidence" value="ECO:0007669"/>
    <property type="project" value="UniProtKB-SubCell"/>
</dbReference>
<comment type="similarity">
    <text evidence="7">Belongs to the binding-protein-dependent transport system permease family.</text>
</comment>
<feature type="transmembrane region" description="Helical" evidence="7">
    <location>
        <begin position="74"/>
        <end position="95"/>
    </location>
</feature>
<dbReference type="SUPFAM" id="SSF161098">
    <property type="entry name" value="MetI-like"/>
    <property type="match status" value="1"/>
</dbReference>
<comment type="caution">
    <text evidence="9">The sequence shown here is derived from an EMBL/GenBank/DDBJ whole genome shotgun (WGS) entry which is preliminary data.</text>
</comment>
<dbReference type="InterPro" id="IPR000515">
    <property type="entry name" value="MetI-like"/>
</dbReference>